<keyword evidence="9" id="KW-1185">Reference proteome</keyword>
<feature type="region of interest" description="Disordered" evidence="6">
    <location>
        <begin position="23"/>
        <end position="63"/>
    </location>
</feature>
<sequence>MIKKWFLGLSLGVSVSLLAACGGGDEATENTNEEPNTQEEAAAGAEEGAEQREMPEPDLSGVPDIVAEVNGQEVTKEEFETAYAGQFQQAAMQAQMSGQEVDQNQLKEQIAESLVGQELLIQEAGNRGYNVSEDEMDKRLTDLAAQNGLESKEQFLTALEEQGIPEEEVMSQLETQVKVNQLIAEEAGSVEPTEEELQALYEQAKAQQEQMGGEELPAFEELKPQLEEQIKMQKEGEATQALVAKLRENADVAVHI</sequence>
<dbReference type="EMBL" id="RIAX01000017">
    <property type="protein sequence ID" value="RNF38307.1"/>
    <property type="molecule type" value="Genomic_DNA"/>
</dbReference>
<dbReference type="PANTHER" id="PTHR47245:SF1">
    <property type="entry name" value="FOLDASE PROTEIN PRSA"/>
    <property type="match status" value="1"/>
</dbReference>
<evidence type="ECO:0000313" key="9">
    <source>
        <dbReference type="Proteomes" id="UP000275473"/>
    </source>
</evidence>
<dbReference type="PROSITE" id="PS51257">
    <property type="entry name" value="PROKAR_LIPOPROTEIN"/>
    <property type="match status" value="1"/>
</dbReference>
<reference evidence="8 9" key="1">
    <citation type="journal article" date="2018" name="Int. J. Syst. Evol. Microbiol.">
        <title>Planococcus salinus sp. nov., a moderately halophilic bacterium isolated from a saline-alkali soil.</title>
        <authorList>
            <person name="Gan L."/>
        </authorList>
    </citation>
    <scope>NUCLEOTIDE SEQUENCE [LARGE SCALE GENOMIC DNA]</scope>
    <source>
        <strain evidence="8 9">LCB217</strain>
    </source>
</reference>
<evidence type="ECO:0000256" key="7">
    <source>
        <dbReference type="SAM" id="SignalP"/>
    </source>
</evidence>
<dbReference type="SUPFAM" id="SSF109998">
    <property type="entry name" value="Triger factor/SurA peptide-binding domain-like"/>
    <property type="match status" value="1"/>
</dbReference>
<proteinExistence type="predicted"/>
<feature type="chain" id="PRO_5038413370" description="peptidylprolyl isomerase" evidence="7">
    <location>
        <begin position="20"/>
        <end position="256"/>
    </location>
</feature>
<evidence type="ECO:0000256" key="3">
    <source>
        <dbReference type="ARBA" id="ARBA00022729"/>
    </source>
</evidence>
<keyword evidence="5 8" id="KW-0413">Isomerase</keyword>
<dbReference type="Pfam" id="PF13624">
    <property type="entry name" value="SurA_N_3"/>
    <property type="match status" value="1"/>
</dbReference>
<keyword evidence="4" id="KW-0697">Rotamase</keyword>
<dbReference type="Proteomes" id="UP000275473">
    <property type="component" value="Unassembled WGS sequence"/>
</dbReference>
<protein>
    <recommendedName>
        <fullName evidence="2">peptidylprolyl isomerase</fullName>
        <ecNumber evidence="2">5.2.1.8</ecNumber>
    </recommendedName>
</protein>
<accession>A0A3M8P3Q4</accession>
<dbReference type="GO" id="GO:0003755">
    <property type="term" value="F:peptidyl-prolyl cis-trans isomerase activity"/>
    <property type="evidence" value="ECO:0007669"/>
    <property type="project" value="UniProtKB-KW"/>
</dbReference>
<dbReference type="EC" id="5.2.1.8" evidence="2"/>
<evidence type="ECO:0000256" key="2">
    <source>
        <dbReference type="ARBA" id="ARBA00013194"/>
    </source>
</evidence>
<comment type="catalytic activity">
    <reaction evidence="1">
        <text>[protein]-peptidylproline (omega=180) = [protein]-peptidylproline (omega=0)</text>
        <dbReference type="Rhea" id="RHEA:16237"/>
        <dbReference type="Rhea" id="RHEA-COMP:10747"/>
        <dbReference type="Rhea" id="RHEA-COMP:10748"/>
        <dbReference type="ChEBI" id="CHEBI:83833"/>
        <dbReference type="ChEBI" id="CHEBI:83834"/>
        <dbReference type="EC" id="5.2.1.8"/>
    </reaction>
</comment>
<feature type="compositionally biased region" description="Low complexity" evidence="6">
    <location>
        <begin position="33"/>
        <end position="46"/>
    </location>
</feature>
<evidence type="ECO:0000256" key="6">
    <source>
        <dbReference type="SAM" id="MobiDB-lite"/>
    </source>
</evidence>
<feature type="signal peptide" evidence="7">
    <location>
        <begin position="1"/>
        <end position="19"/>
    </location>
</feature>
<evidence type="ECO:0000313" key="8">
    <source>
        <dbReference type="EMBL" id="RNF38307.1"/>
    </source>
</evidence>
<dbReference type="InterPro" id="IPR027304">
    <property type="entry name" value="Trigger_fact/SurA_dom_sf"/>
</dbReference>
<organism evidence="8 9">
    <name type="scientific">Planococcus salinus</name>
    <dbReference type="NCBI Taxonomy" id="1848460"/>
    <lineage>
        <taxon>Bacteria</taxon>
        <taxon>Bacillati</taxon>
        <taxon>Bacillota</taxon>
        <taxon>Bacilli</taxon>
        <taxon>Bacillales</taxon>
        <taxon>Caryophanaceae</taxon>
        <taxon>Planococcus</taxon>
    </lineage>
</organism>
<name>A0A3M8P3Q4_9BACL</name>
<evidence type="ECO:0000256" key="5">
    <source>
        <dbReference type="ARBA" id="ARBA00023235"/>
    </source>
</evidence>
<gene>
    <name evidence="8" type="ORF">EEX84_15390</name>
</gene>
<comment type="caution">
    <text evidence="8">The sequence shown here is derived from an EMBL/GenBank/DDBJ whole genome shotgun (WGS) entry which is preliminary data.</text>
</comment>
<dbReference type="Gene3D" id="1.10.4030.10">
    <property type="entry name" value="Porin chaperone SurA, peptide-binding domain"/>
    <property type="match status" value="1"/>
</dbReference>
<dbReference type="OrthoDB" id="4775280at2"/>
<evidence type="ECO:0000256" key="4">
    <source>
        <dbReference type="ARBA" id="ARBA00023110"/>
    </source>
</evidence>
<dbReference type="PANTHER" id="PTHR47245">
    <property type="entry name" value="PEPTIDYLPROLYL ISOMERASE"/>
    <property type="match status" value="1"/>
</dbReference>
<dbReference type="AlphaFoldDB" id="A0A3M8P3Q4"/>
<dbReference type="InterPro" id="IPR050245">
    <property type="entry name" value="PrsA_foldase"/>
</dbReference>
<evidence type="ECO:0000256" key="1">
    <source>
        <dbReference type="ARBA" id="ARBA00000971"/>
    </source>
</evidence>
<keyword evidence="3 7" id="KW-0732">Signal</keyword>